<evidence type="ECO:0000313" key="2">
    <source>
        <dbReference type="EnsemblMetazoa" id="ACUA006360-PA"/>
    </source>
</evidence>
<name>A0A182M0C3_9DIPT</name>
<dbReference type="VEuPathDB" id="VectorBase:ACUA006360"/>
<reference evidence="2" key="2">
    <citation type="submission" date="2020-05" db="UniProtKB">
        <authorList>
            <consortium name="EnsemblMetazoa"/>
        </authorList>
    </citation>
    <scope>IDENTIFICATION</scope>
    <source>
        <strain evidence="2">A-37</strain>
    </source>
</reference>
<sequence length="102" mass="11202">MNCTLIAMYFVGIIYAVASSQVLQLLPFPAAAVPTPPSPVTGTSLPGVYLTLLDWSSGLMSTSNRTGQGGNGEQEVFFYFLSQPQKVWDSLPFKIYERHAKR</sequence>
<reference evidence="3" key="1">
    <citation type="submission" date="2013-09" db="EMBL/GenBank/DDBJ databases">
        <title>The Genome Sequence of Anopheles culicifacies species A.</title>
        <authorList>
            <consortium name="The Broad Institute Genomics Platform"/>
            <person name="Neafsey D.E."/>
            <person name="Besansky N."/>
            <person name="Howell P."/>
            <person name="Walton C."/>
            <person name="Young S.K."/>
            <person name="Zeng Q."/>
            <person name="Gargeya S."/>
            <person name="Fitzgerald M."/>
            <person name="Haas B."/>
            <person name="Abouelleil A."/>
            <person name="Allen A.W."/>
            <person name="Alvarado L."/>
            <person name="Arachchi H.M."/>
            <person name="Berlin A.M."/>
            <person name="Chapman S.B."/>
            <person name="Gainer-Dewar J."/>
            <person name="Goldberg J."/>
            <person name="Griggs A."/>
            <person name="Gujja S."/>
            <person name="Hansen M."/>
            <person name="Howarth C."/>
            <person name="Imamovic A."/>
            <person name="Ireland A."/>
            <person name="Larimer J."/>
            <person name="McCowan C."/>
            <person name="Murphy C."/>
            <person name="Pearson M."/>
            <person name="Poon T.W."/>
            <person name="Priest M."/>
            <person name="Roberts A."/>
            <person name="Saif S."/>
            <person name="Shea T."/>
            <person name="Sisk P."/>
            <person name="Sykes S."/>
            <person name="Wortman J."/>
            <person name="Nusbaum C."/>
            <person name="Birren B."/>
        </authorList>
    </citation>
    <scope>NUCLEOTIDE SEQUENCE [LARGE SCALE GENOMIC DNA]</scope>
    <source>
        <strain evidence="3">A-37</strain>
    </source>
</reference>
<accession>A0A182M0C3</accession>
<keyword evidence="3" id="KW-1185">Reference proteome</keyword>
<organism evidence="2 3">
    <name type="scientific">Anopheles culicifacies</name>
    <dbReference type="NCBI Taxonomy" id="139723"/>
    <lineage>
        <taxon>Eukaryota</taxon>
        <taxon>Metazoa</taxon>
        <taxon>Ecdysozoa</taxon>
        <taxon>Arthropoda</taxon>
        <taxon>Hexapoda</taxon>
        <taxon>Insecta</taxon>
        <taxon>Pterygota</taxon>
        <taxon>Neoptera</taxon>
        <taxon>Endopterygota</taxon>
        <taxon>Diptera</taxon>
        <taxon>Nematocera</taxon>
        <taxon>Culicoidea</taxon>
        <taxon>Culicidae</taxon>
        <taxon>Anophelinae</taxon>
        <taxon>Anopheles</taxon>
        <taxon>culicifacies species complex</taxon>
    </lineage>
</organism>
<evidence type="ECO:0000256" key="1">
    <source>
        <dbReference type="SAM" id="SignalP"/>
    </source>
</evidence>
<protein>
    <submittedName>
        <fullName evidence="2">Uncharacterized protein</fullName>
    </submittedName>
</protein>
<dbReference type="AlphaFoldDB" id="A0A182M0C3"/>
<keyword evidence="1" id="KW-0732">Signal</keyword>
<feature type="chain" id="PRO_5008127750" evidence="1">
    <location>
        <begin position="20"/>
        <end position="102"/>
    </location>
</feature>
<dbReference type="EMBL" id="AXCM01013565">
    <property type="status" value="NOT_ANNOTATED_CDS"/>
    <property type="molecule type" value="Genomic_DNA"/>
</dbReference>
<feature type="signal peptide" evidence="1">
    <location>
        <begin position="1"/>
        <end position="19"/>
    </location>
</feature>
<dbReference type="EnsemblMetazoa" id="ACUA006360-RA">
    <property type="protein sequence ID" value="ACUA006360-PA"/>
    <property type="gene ID" value="ACUA006360"/>
</dbReference>
<evidence type="ECO:0000313" key="3">
    <source>
        <dbReference type="Proteomes" id="UP000075883"/>
    </source>
</evidence>
<dbReference type="Proteomes" id="UP000075883">
    <property type="component" value="Unassembled WGS sequence"/>
</dbReference>
<proteinExistence type="predicted"/>